<organism evidence="1 2">
    <name type="scientific">Trametes sanguinea</name>
    <dbReference type="NCBI Taxonomy" id="158606"/>
    <lineage>
        <taxon>Eukaryota</taxon>
        <taxon>Fungi</taxon>
        <taxon>Dikarya</taxon>
        <taxon>Basidiomycota</taxon>
        <taxon>Agaricomycotina</taxon>
        <taxon>Agaricomycetes</taxon>
        <taxon>Polyporales</taxon>
        <taxon>Polyporaceae</taxon>
        <taxon>Trametes</taxon>
    </lineage>
</organism>
<evidence type="ECO:0000313" key="2">
    <source>
        <dbReference type="Proteomes" id="UP001144978"/>
    </source>
</evidence>
<evidence type="ECO:0000313" key="1">
    <source>
        <dbReference type="EMBL" id="KAJ2968298.1"/>
    </source>
</evidence>
<gene>
    <name evidence="1" type="ORF">NUW54_g13256</name>
</gene>
<reference evidence="1" key="1">
    <citation type="submission" date="2022-08" db="EMBL/GenBank/DDBJ databases">
        <title>Genome Sequence of Pycnoporus sanguineus.</title>
        <authorList>
            <person name="Buettner E."/>
        </authorList>
    </citation>
    <scope>NUCLEOTIDE SEQUENCE</scope>
    <source>
        <strain evidence="1">CG-C14</strain>
    </source>
</reference>
<proteinExistence type="predicted"/>
<protein>
    <submittedName>
        <fullName evidence="1">Uncharacterized protein</fullName>
    </submittedName>
</protein>
<comment type="caution">
    <text evidence="1">The sequence shown here is derived from an EMBL/GenBank/DDBJ whole genome shotgun (WGS) entry which is preliminary data.</text>
</comment>
<dbReference type="EMBL" id="JANSHE010006061">
    <property type="protein sequence ID" value="KAJ2968298.1"/>
    <property type="molecule type" value="Genomic_DNA"/>
</dbReference>
<sequence length="213" mass="24021">MPSAHDAELMLARITEVIEAAEAEGDVELEPAQPIEWAEGVEAYKKLTIDAMRTAFALPSEHFPFFNKTTDSTGNEDPWTESGRQALASPNAADLKPFWHQWVGVLKIVDNMMGRKNLMLMDQVGVGKTLQAVGTLAMYEWLRVNKEKRGQYPIRFEQSARGSEALPRRFHVVVCTPNLIQQWTSEMHRYLEYGLFTILPYLGTCAADTRGGF</sequence>
<accession>A0ACC1MQ05</accession>
<name>A0ACC1MQ05_9APHY</name>
<dbReference type="Proteomes" id="UP001144978">
    <property type="component" value="Unassembled WGS sequence"/>
</dbReference>
<keyword evidence="2" id="KW-1185">Reference proteome</keyword>